<reference evidence="1" key="1">
    <citation type="submission" date="2022-06" db="EMBL/GenBank/DDBJ databases">
        <title>Uncovering the hologenomic basis of an extraordinary plant invasion.</title>
        <authorList>
            <person name="Bieker V.C."/>
            <person name="Martin M.D."/>
            <person name="Gilbert T."/>
            <person name="Hodgins K."/>
            <person name="Battlay P."/>
            <person name="Petersen B."/>
            <person name="Wilson J."/>
        </authorList>
    </citation>
    <scope>NUCLEOTIDE SEQUENCE</scope>
    <source>
        <strain evidence="1">AA19_3_7</strain>
        <tissue evidence="1">Leaf</tissue>
    </source>
</reference>
<name>A0AAD5CUP9_AMBAR</name>
<dbReference type="AlphaFoldDB" id="A0AAD5CUP9"/>
<dbReference type="Proteomes" id="UP001206925">
    <property type="component" value="Unassembled WGS sequence"/>
</dbReference>
<dbReference type="GO" id="GO:0060090">
    <property type="term" value="F:molecular adaptor activity"/>
    <property type="evidence" value="ECO:0007669"/>
    <property type="project" value="TreeGrafter"/>
</dbReference>
<sequence length="404" mass="45438">MIPLAQSLSTEIRLLFESLNESNHDSVVRELFQYVDYGVEGSILLLETCLDHFKVYEKDLTSTHLEPLVASLFRKLLEKPQFSTVFSMSVRSSAITEEFLVKVSAALQLTTNEKLGFGLALTDSESNDIRMSGRNFCMRQIEELCATHASLHTADYVQDVLLFLNKSEALSKHVDSFMQLLSLVQFDKDSDFILAPLLSDEFHNSKLLRHMDFLNEQNENEFDDILAQMEREMNMADMLVELGYKCTSDVSLCKDVLSSFSPLTEVTVARILGTIIRSDAGLQDNENALSTFFSSIGRGTLSDMSALNSWNTDVLIESIKQLAPGISWTTVIENLDHEGFYVPDEAAFSLLISCYRHASQDPFPLAAVCGNVWRNTEGQLSFLKYAISVPPEVFTFAHCKRQLV</sequence>
<protein>
    <submittedName>
        <fullName evidence="1">Uncharacterized protein</fullName>
    </submittedName>
</protein>
<dbReference type="PANTHER" id="PTHR13162">
    <property type="entry name" value="CCR4-NOT TRANSCRIPTION COMPLEX"/>
    <property type="match status" value="1"/>
</dbReference>
<gene>
    <name evidence="1" type="ORF">M8C21_012428</name>
</gene>
<dbReference type="InterPro" id="IPR040398">
    <property type="entry name" value="Not1"/>
</dbReference>
<dbReference type="PANTHER" id="PTHR13162:SF8">
    <property type="entry name" value="CCR4-NOT TRANSCRIPTION COMPLEX SUBUNIT 1"/>
    <property type="match status" value="1"/>
</dbReference>
<evidence type="ECO:0000313" key="1">
    <source>
        <dbReference type="EMBL" id="KAI7748628.1"/>
    </source>
</evidence>
<organism evidence="1 2">
    <name type="scientific">Ambrosia artemisiifolia</name>
    <name type="common">Common ragweed</name>
    <dbReference type="NCBI Taxonomy" id="4212"/>
    <lineage>
        <taxon>Eukaryota</taxon>
        <taxon>Viridiplantae</taxon>
        <taxon>Streptophyta</taxon>
        <taxon>Embryophyta</taxon>
        <taxon>Tracheophyta</taxon>
        <taxon>Spermatophyta</taxon>
        <taxon>Magnoliopsida</taxon>
        <taxon>eudicotyledons</taxon>
        <taxon>Gunneridae</taxon>
        <taxon>Pentapetalae</taxon>
        <taxon>asterids</taxon>
        <taxon>campanulids</taxon>
        <taxon>Asterales</taxon>
        <taxon>Asteraceae</taxon>
        <taxon>Asteroideae</taxon>
        <taxon>Heliantheae alliance</taxon>
        <taxon>Heliantheae</taxon>
        <taxon>Ambrosia</taxon>
    </lineage>
</organism>
<accession>A0AAD5CUP9</accession>
<dbReference type="GO" id="GO:0000288">
    <property type="term" value="P:nuclear-transcribed mRNA catabolic process, deadenylation-dependent decay"/>
    <property type="evidence" value="ECO:0007669"/>
    <property type="project" value="TreeGrafter"/>
</dbReference>
<dbReference type="GO" id="GO:0000932">
    <property type="term" value="C:P-body"/>
    <property type="evidence" value="ECO:0007669"/>
    <property type="project" value="TreeGrafter"/>
</dbReference>
<comment type="caution">
    <text evidence="1">The sequence shown here is derived from an EMBL/GenBank/DDBJ whole genome shotgun (WGS) entry which is preliminary data.</text>
</comment>
<evidence type="ECO:0000313" key="2">
    <source>
        <dbReference type="Proteomes" id="UP001206925"/>
    </source>
</evidence>
<proteinExistence type="predicted"/>
<keyword evidence="2" id="KW-1185">Reference proteome</keyword>
<dbReference type="GO" id="GO:0017148">
    <property type="term" value="P:negative regulation of translation"/>
    <property type="evidence" value="ECO:0007669"/>
    <property type="project" value="InterPro"/>
</dbReference>
<dbReference type="GO" id="GO:0030015">
    <property type="term" value="C:CCR4-NOT core complex"/>
    <property type="evidence" value="ECO:0007669"/>
    <property type="project" value="InterPro"/>
</dbReference>
<dbReference type="EMBL" id="JAMZMK010006496">
    <property type="protein sequence ID" value="KAI7748628.1"/>
    <property type="molecule type" value="Genomic_DNA"/>
</dbReference>